<evidence type="ECO:0008006" key="4">
    <source>
        <dbReference type="Google" id="ProtNLM"/>
    </source>
</evidence>
<reference evidence="2 3" key="1">
    <citation type="submission" date="2019-02" db="EMBL/GenBank/DDBJ databases">
        <title>Flavobacterium sp. RD-2-33 isolated from forest soil.</title>
        <authorList>
            <person name="Chaudhary D.K."/>
        </authorList>
    </citation>
    <scope>NUCLEOTIDE SEQUENCE [LARGE SCALE GENOMIC DNA]</scope>
    <source>
        <strain evidence="2 3">RD-2-33</strain>
    </source>
</reference>
<sequence>MKKILFLLTLLPLAAFAKFFDGTINFNDGTSKTGLIELPAEPSEQTLKFKTDLKAKPESFDINNVKGFEITSGRDATPTKFIPIFLARGPLFGTKECKIDKKKSWVRIEKEGKITLYSSYIGYRPGVRGGAVHDSGWPAQTNFFLGRPGKDYAVFFWMYMESSGGMIAVNNFKVIQRLTREHFEADCPSLETFIDKNDFKTNGISRIVELYDEHCGTK</sequence>
<dbReference type="OrthoDB" id="1348072at2"/>
<name>A0A4Q9Z8E3_9FLAO</name>
<dbReference type="AlphaFoldDB" id="A0A4Q9Z8E3"/>
<proteinExistence type="predicted"/>
<protein>
    <recommendedName>
        <fullName evidence="4">GLPGLI family protein</fullName>
    </recommendedName>
</protein>
<feature type="signal peptide" evidence="1">
    <location>
        <begin position="1"/>
        <end position="17"/>
    </location>
</feature>
<dbReference type="RefSeq" id="WP_131475350.1">
    <property type="nucleotide sequence ID" value="NZ_SJPE01000003.1"/>
</dbReference>
<evidence type="ECO:0000256" key="1">
    <source>
        <dbReference type="SAM" id="SignalP"/>
    </source>
</evidence>
<dbReference type="EMBL" id="SJPE01000003">
    <property type="protein sequence ID" value="TBX70389.1"/>
    <property type="molecule type" value="Genomic_DNA"/>
</dbReference>
<dbReference type="Proteomes" id="UP000293300">
    <property type="component" value="Unassembled WGS sequence"/>
</dbReference>
<evidence type="ECO:0000313" key="3">
    <source>
        <dbReference type="Proteomes" id="UP000293300"/>
    </source>
</evidence>
<keyword evidence="1" id="KW-0732">Signal</keyword>
<evidence type="ECO:0000313" key="2">
    <source>
        <dbReference type="EMBL" id="TBX70389.1"/>
    </source>
</evidence>
<gene>
    <name evidence="2" type="ORF">EZL74_04225</name>
</gene>
<keyword evidence="3" id="KW-1185">Reference proteome</keyword>
<comment type="caution">
    <text evidence="2">The sequence shown here is derived from an EMBL/GenBank/DDBJ whole genome shotgun (WGS) entry which is preliminary data.</text>
</comment>
<feature type="chain" id="PRO_5020208204" description="GLPGLI family protein" evidence="1">
    <location>
        <begin position="18"/>
        <end position="218"/>
    </location>
</feature>
<accession>A0A4Q9Z8E3</accession>
<organism evidence="2 3">
    <name type="scientific">Flavobacterium silvisoli</name>
    <dbReference type="NCBI Taxonomy" id="2529433"/>
    <lineage>
        <taxon>Bacteria</taxon>
        <taxon>Pseudomonadati</taxon>
        <taxon>Bacteroidota</taxon>
        <taxon>Flavobacteriia</taxon>
        <taxon>Flavobacteriales</taxon>
        <taxon>Flavobacteriaceae</taxon>
        <taxon>Flavobacterium</taxon>
    </lineage>
</organism>